<dbReference type="AlphaFoldDB" id="A0A517QKY1"/>
<feature type="region of interest" description="Disordered" evidence="1">
    <location>
        <begin position="1"/>
        <end position="37"/>
    </location>
</feature>
<evidence type="ECO:0000313" key="3">
    <source>
        <dbReference type="Proteomes" id="UP000315724"/>
    </source>
</evidence>
<dbReference type="KEGG" id="tpol:Mal48_15380"/>
<evidence type="ECO:0000313" key="2">
    <source>
        <dbReference type="EMBL" id="QDT32295.1"/>
    </source>
</evidence>
<accession>A0A517QKY1</accession>
<name>A0A517QKY1_9PLAN</name>
<feature type="compositionally biased region" description="Polar residues" evidence="1">
    <location>
        <begin position="1"/>
        <end position="12"/>
    </location>
</feature>
<dbReference type="EMBL" id="CP036267">
    <property type="protein sequence ID" value="QDT32295.1"/>
    <property type="molecule type" value="Genomic_DNA"/>
</dbReference>
<reference evidence="2 3" key="1">
    <citation type="submission" date="2019-02" db="EMBL/GenBank/DDBJ databases">
        <title>Deep-cultivation of Planctomycetes and their phenomic and genomic characterization uncovers novel biology.</title>
        <authorList>
            <person name="Wiegand S."/>
            <person name="Jogler M."/>
            <person name="Boedeker C."/>
            <person name="Pinto D."/>
            <person name="Vollmers J."/>
            <person name="Rivas-Marin E."/>
            <person name="Kohn T."/>
            <person name="Peeters S.H."/>
            <person name="Heuer A."/>
            <person name="Rast P."/>
            <person name="Oberbeckmann S."/>
            <person name="Bunk B."/>
            <person name="Jeske O."/>
            <person name="Meyerdierks A."/>
            <person name="Storesund J.E."/>
            <person name="Kallscheuer N."/>
            <person name="Luecker S."/>
            <person name="Lage O.M."/>
            <person name="Pohl T."/>
            <person name="Merkel B.J."/>
            <person name="Hornburger P."/>
            <person name="Mueller R.-W."/>
            <person name="Bruemmer F."/>
            <person name="Labrenz M."/>
            <person name="Spormann A.M."/>
            <person name="Op den Camp H."/>
            <person name="Overmann J."/>
            <person name="Amann R."/>
            <person name="Jetten M.S.M."/>
            <person name="Mascher T."/>
            <person name="Medema M.H."/>
            <person name="Devos D.P."/>
            <person name="Kaster A.-K."/>
            <person name="Ovreas L."/>
            <person name="Rohde M."/>
            <person name="Galperin M.Y."/>
            <person name="Jogler C."/>
        </authorList>
    </citation>
    <scope>NUCLEOTIDE SEQUENCE [LARGE SCALE GENOMIC DNA]</scope>
    <source>
        <strain evidence="2 3">Mal48</strain>
    </source>
</reference>
<protein>
    <submittedName>
        <fullName evidence="2">Uncharacterized protein</fullName>
    </submittedName>
</protein>
<dbReference type="Proteomes" id="UP000315724">
    <property type="component" value="Chromosome"/>
</dbReference>
<evidence type="ECO:0000256" key="1">
    <source>
        <dbReference type="SAM" id="MobiDB-lite"/>
    </source>
</evidence>
<keyword evidence="3" id="KW-1185">Reference proteome</keyword>
<gene>
    <name evidence="2" type="ORF">Mal48_15380</name>
</gene>
<proteinExistence type="predicted"/>
<sequence length="86" mass="9999">MNPTSQATSSVQADGLPIKKIMRRRFSSPLRPQKEFQERISARPMHSSKRTQYLAQVDPVCSQLNEETYIKARKTPRKARRTNRLV</sequence>
<organism evidence="2 3">
    <name type="scientific">Thalassoglobus polymorphus</name>
    <dbReference type="NCBI Taxonomy" id="2527994"/>
    <lineage>
        <taxon>Bacteria</taxon>
        <taxon>Pseudomonadati</taxon>
        <taxon>Planctomycetota</taxon>
        <taxon>Planctomycetia</taxon>
        <taxon>Planctomycetales</taxon>
        <taxon>Planctomycetaceae</taxon>
        <taxon>Thalassoglobus</taxon>
    </lineage>
</organism>